<dbReference type="RefSeq" id="WP_201655045.1">
    <property type="nucleotide sequence ID" value="NZ_JAEQNC010000003.1"/>
</dbReference>
<evidence type="ECO:0008006" key="4">
    <source>
        <dbReference type="Google" id="ProtNLM"/>
    </source>
</evidence>
<dbReference type="AlphaFoldDB" id="A0A937CN77"/>
<dbReference type="EMBL" id="JAEQNC010000003">
    <property type="protein sequence ID" value="MBL0371724.1"/>
    <property type="molecule type" value="Genomic_DNA"/>
</dbReference>
<dbReference type="Proteomes" id="UP000633219">
    <property type="component" value="Unassembled WGS sequence"/>
</dbReference>
<proteinExistence type="predicted"/>
<gene>
    <name evidence="2" type="ORF">JJB09_06760</name>
</gene>
<feature type="transmembrane region" description="Helical" evidence="1">
    <location>
        <begin position="83"/>
        <end position="103"/>
    </location>
</feature>
<keyword evidence="1" id="KW-0812">Transmembrane</keyword>
<feature type="transmembrane region" description="Helical" evidence="1">
    <location>
        <begin position="109"/>
        <end position="133"/>
    </location>
</feature>
<name>A0A937CN77_9HYPH</name>
<evidence type="ECO:0000313" key="3">
    <source>
        <dbReference type="Proteomes" id="UP000633219"/>
    </source>
</evidence>
<feature type="transmembrane region" description="Helical" evidence="1">
    <location>
        <begin position="43"/>
        <end position="63"/>
    </location>
</feature>
<keyword evidence="1" id="KW-1133">Transmembrane helix</keyword>
<accession>A0A937CN77</accession>
<protein>
    <recommendedName>
        <fullName evidence="4">Transmembrane protein</fullName>
    </recommendedName>
</protein>
<comment type="caution">
    <text evidence="2">The sequence shown here is derived from an EMBL/GenBank/DDBJ whole genome shotgun (WGS) entry which is preliminary data.</text>
</comment>
<organism evidence="2 3">
    <name type="scientific">Rhizobium setariae</name>
    <dbReference type="NCBI Taxonomy" id="2801340"/>
    <lineage>
        <taxon>Bacteria</taxon>
        <taxon>Pseudomonadati</taxon>
        <taxon>Pseudomonadota</taxon>
        <taxon>Alphaproteobacteria</taxon>
        <taxon>Hyphomicrobiales</taxon>
        <taxon>Rhizobiaceae</taxon>
        <taxon>Rhizobium/Agrobacterium group</taxon>
        <taxon>Rhizobium</taxon>
    </lineage>
</organism>
<keyword evidence="3" id="KW-1185">Reference proteome</keyword>
<evidence type="ECO:0000313" key="2">
    <source>
        <dbReference type="EMBL" id="MBL0371724.1"/>
    </source>
</evidence>
<sequence>MKTILHAAAGALSLLLVTSFLASTIVAELFLTYSAVASVKAVIAATIALLVLSMVATGASGAFLARGRISPIIAAKMRRMKLIAANGLIVMLPSAIFLYLRSADNHFDAIFLTVQAIEIAGGIVQLGLLGANFRDGLRMTRTRRSAARRSTSP</sequence>
<reference evidence="2" key="1">
    <citation type="submission" date="2021-01" db="EMBL/GenBank/DDBJ databases">
        <title>Rhizobium sp. strain KVB221 16S ribosomal RNA gene Genome sequencing and assembly.</title>
        <authorList>
            <person name="Kang M."/>
        </authorList>
    </citation>
    <scope>NUCLEOTIDE SEQUENCE</scope>
    <source>
        <strain evidence="2">KVB221</strain>
    </source>
</reference>
<keyword evidence="1" id="KW-0472">Membrane</keyword>
<evidence type="ECO:0000256" key="1">
    <source>
        <dbReference type="SAM" id="Phobius"/>
    </source>
</evidence>